<feature type="domain" description="MADF" evidence="2">
    <location>
        <begin position="68"/>
        <end position="102"/>
    </location>
</feature>
<evidence type="ECO:0000256" key="1">
    <source>
        <dbReference type="SAM" id="MobiDB-lite"/>
    </source>
</evidence>
<evidence type="ECO:0000313" key="4">
    <source>
        <dbReference type="Proteomes" id="UP000749559"/>
    </source>
</evidence>
<dbReference type="InterPro" id="IPR006578">
    <property type="entry name" value="MADF-dom"/>
</dbReference>
<feature type="region of interest" description="Disordered" evidence="1">
    <location>
        <begin position="39"/>
        <end position="58"/>
    </location>
</feature>
<dbReference type="AlphaFoldDB" id="A0A8S4PXP9"/>
<dbReference type="OrthoDB" id="6081971at2759"/>
<evidence type="ECO:0000259" key="2">
    <source>
        <dbReference type="Pfam" id="PF10545"/>
    </source>
</evidence>
<sequence>LIFYIEVVVVSVTLNVAPYYDNCSKCHYISLTMPPKKRQHVSKERNKKNAILDDSGDEDDFSVTQKIVEFYEGHPYLFDLRHENYRNNKLKEAKLAELATYIKWNGQ</sequence>
<proteinExistence type="predicted"/>
<dbReference type="EMBL" id="CAIIXF020000011">
    <property type="protein sequence ID" value="CAH1798404.1"/>
    <property type="molecule type" value="Genomic_DNA"/>
</dbReference>
<feature type="non-terminal residue" evidence="3">
    <location>
        <position position="1"/>
    </location>
</feature>
<evidence type="ECO:0000313" key="3">
    <source>
        <dbReference type="EMBL" id="CAH1798404.1"/>
    </source>
</evidence>
<reference evidence="3" key="1">
    <citation type="submission" date="2022-03" db="EMBL/GenBank/DDBJ databases">
        <authorList>
            <person name="Martin C."/>
        </authorList>
    </citation>
    <scope>NUCLEOTIDE SEQUENCE</scope>
</reference>
<dbReference type="Proteomes" id="UP000749559">
    <property type="component" value="Unassembled WGS sequence"/>
</dbReference>
<dbReference type="Pfam" id="PF10545">
    <property type="entry name" value="MADF_DNA_bdg"/>
    <property type="match status" value="1"/>
</dbReference>
<keyword evidence="4" id="KW-1185">Reference proteome</keyword>
<gene>
    <name evidence="3" type="ORF">OFUS_LOCUS22554</name>
</gene>
<accession>A0A8S4PXP9</accession>
<feature type="compositionally biased region" description="Basic residues" evidence="1">
    <location>
        <begin position="39"/>
        <end position="48"/>
    </location>
</feature>
<comment type="caution">
    <text evidence="3">The sequence shown here is derived from an EMBL/GenBank/DDBJ whole genome shotgun (WGS) entry which is preliminary data.</text>
</comment>
<name>A0A8S4PXP9_OWEFU</name>
<organism evidence="3 4">
    <name type="scientific">Owenia fusiformis</name>
    <name type="common">Polychaete worm</name>
    <dbReference type="NCBI Taxonomy" id="6347"/>
    <lineage>
        <taxon>Eukaryota</taxon>
        <taxon>Metazoa</taxon>
        <taxon>Spiralia</taxon>
        <taxon>Lophotrochozoa</taxon>
        <taxon>Annelida</taxon>
        <taxon>Polychaeta</taxon>
        <taxon>Sedentaria</taxon>
        <taxon>Canalipalpata</taxon>
        <taxon>Sabellida</taxon>
        <taxon>Oweniida</taxon>
        <taxon>Oweniidae</taxon>
        <taxon>Owenia</taxon>
    </lineage>
</organism>
<protein>
    <recommendedName>
        <fullName evidence="2">MADF domain-containing protein</fullName>
    </recommendedName>
</protein>